<dbReference type="NCBIfam" id="TIGR03506">
    <property type="entry name" value="FlgEFG_subfam"/>
    <property type="match status" value="1"/>
</dbReference>
<evidence type="ECO:0000259" key="4">
    <source>
        <dbReference type="Pfam" id="PF06429"/>
    </source>
</evidence>
<keyword evidence="6" id="KW-0282">Flagellum</keyword>
<keyword evidence="6" id="KW-0966">Cell projection</keyword>
<evidence type="ECO:0000259" key="3">
    <source>
        <dbReference type="Pfam" id="PF00460"/>
    </source>
</evidence>
<dbReference type="InterPro" id="IPR053967">
    <property type="entry name" value="LlgE_F_G-like_D1"/>
</dbReference>
<comment type="caution">
    <text evidence="6">The sequence shown here is derived from an EMBL/GenBank/DDBJ whole genome shotgun (WGS) entry which is preliminary data.</text>
</comment>
<dbReference type="PANTHER" id="PTHR30435:SF19">
    <property type="entry name" value="FLAGELLAR BASAL-BODY ROD PROTEIN FLGG"/>
    <property type="match status" value="1"/>
</dbReference>
<gene>
    <name evidence="6" type="ORF">Y919_04985</name>
</gene>
<dbReference type="GO" id="GO:0071978">
    <property type="term" value="P:bacterial-type flagellum-dependent swarming motility"/>
    <property type="evidence" value="ECO:0007669"/>
    <property type="project" value="TreeGrafter"/>
</dbReference>
<comment type="subcellular location">
    <subcellularLocation>
        <location evidence="2">Bacterial flagellum basal body</location>
    </subcellularLocation>
</comment>
<evidence type="ECO:0000256" key="2">
    <source>
        <dbReference type="RuleBase" id="RU362116"/>
    </source>
</evidence>
<organism evidence="6 7">
    <name type="scientific">Caloranaerobacter azorensis H53214</name>
    <dbReference type="NCBI Taxonomy" id="1156417"/>
    <lineage>
        <taxon>Bacteria</taxon>
        <taxon>Bacillati</taxon>
        <taxon>Bacillota</taxon>
        <taxon>Tissierellia</taxon>
        <taxon>Tissierellales</taxon>
        <taxon>Thermohalobacteraceae</taxon>
        <taxon>Caloranaerobacter</taxon>
    </lineage>
</organism>
<dbReference type="STRING" id="1156417.Y919_04985"/>
<feature type="domain" description="Flagellar hook protein FlgE/F/G-like D1" evidence="5">
    <location>
        <begin position="200"/>
        <end position="261"/>
    </location>
</feature>
<evidence type="ECO:0000259" key="5">
    <source>
        <dbReference type="Pfam" id="PF22692"/>
    </source>
</evidence>
<accession>A0A096CVU3</accession>
<dbReference type="AlphaFoldDB" id="A0A096CVU3"/>
<keyword evidence="6" id="KW-0969">Cilium</keyword>
<keyword evidence="2" id="KW-0975">Bacterial flagellum</keyword>
<feature type="domain" description="Flagellar basal body rod protein N-terminal" evidence="3">
    <location>
        <begin position="5"/>
        <end position="35"/>
    </location>
</feature>
<sequence length="357" mass="40184">MNRGLYTSATSLLINQRRLDTISNNLANINTTGFKKDVLISEAFPEVLLSKINDIIDMDNHERFKGVNVEKDGNTYKLNINSGYFRIKTPLGISHTREIRFTIDEDGYLKTYYKDGRGTLKTNGENYVLGKNGAIRVDSKDIEIDNNGNIISNGKIVDNLIEFPKLDVIGTISSGVRTSRIFTNFNQGNIIETGNNLDFALKGDGFFKVYDGEKILYTRDGSFSLNDKGELVTKEGYFVLGKYGSIVLEGNNFTINENGDIIKDGEVVDKLDIVDIKNREFLRKKGYNLYTMADNIEPEEISFSGQVLRGYLEGSNVESIKEMVNMISVLRNYEASQKILKIQDELLGRVVNDVARI</sequence>
<evidence type="ECO:0000313" key="6">
    <source>
        <dbReference type="EMBL" id="KGG80664.1"/>
    </source>
</evidence>
<name>A0A096CVU3_9FIRM</name>
<dbReference type="Pfam" id="PF22692">
    <property type="entry name" value="LlgE_F_G_D1"/>
    <property type="match status" value="1"/>
</dbReference>
<dbReference type="RefSeq" id="WP_035162966.1">
    <property type="nucleotide sequence ID" value="NZ_AZTB01000018.1"/>
</dbReference>
<dbReference type="Pfam" id="PF00460">
    <property type="entry name" value="Flg_bb_rod"/>
    <property type="match status" value="1"/>
</dbReference>
<dbReference type="InterPro" id="IPR001444">
    <property type="entry name" value="Flag_bb_rod_N"/>
</dbReference>
<dbReference type="InterPro" id="IPR037925">
    <property type="entry name" value="FlgE/F/G-like"/>
</dbReference>
<dbReference type="PANTHER" id="PTHR30435">
    <property type="entry name" value="FLAGELLAR PROTEIN"/>
    <property type="match status" value="1"/>
</dbReference>
<dbReference type="Proteomes" id="UP000029622">
    <property type="component" value="Unassembled WGS sequence"/>
</dbReference>
<comment type="similarity">
    <text evidence="1 2">Belongs to the flagella basal body rod proteins family.</text>
</comment>
<dbReference type="Pfam" id="PF06429">
    <property type="entry name" value="Flg_bbr_C"/>
    <property type="match status" value="1"/>
</dbReference>
<evidence type="ECO:0000313" key="7">
    <source>
        <dbReference type="Proteomes" id="UP000029622"/>
    </source>
</evidence>
<protein>
    <submittedName>
        <fullName evidence="6">Flagellar hook protein FlgE</fullName>
    </submittedName>
</protein>
<dbReference type="InterPro" id="IPR020013">
    <property type="entry name" value="Flagellar_FlgE/F/G"/>
</dbReference>
<dbReference type="EMBL" id="AZTB01000018">
    <property type="protein sequence ID" value="KGG80664.1"/>
    <property type="molecule type" value="Genomic_DNA"/>
</dbReference>
<dbReference type="GO" id="GO:0009425">
    <property type="term" value="C:bacterial-type flagellum basal body"/>
    <property type="evidence" value="ECO:0007669"/>
    <property type="project" value="UniProtKB-SubCell"/>
</dbReference>
<proteinExistence type="inferred from homology"/>
<evidence type="ECO:0000256" key="1">
    <source>
        <dbReference type="ARBA" id="ARBA00009677"/>
    </source>
</evidence>
<feature type="domain" description="Flagellar basal-body/hook protein C-terminal" evidence="4">
    <location>
        <begin position="309"/>
        <end position="351"/>
    </location>
</feature>
<dbReference type="InterPro" id="IPR010930">
    <property type="entry name" value="Flg_bb/hook_C_dom"/>
</dbReference>
<dbReference type="SUPFAM" id="SSF117143">
    <property type="entry name" value="Flagellar hook protein flgE"/>
    <property type="match status" value="1"/>
</dbReference>
<reference evidence="6" key="1">
    <citation type="submission" date="2013-12" db="EMBL/GenBank/DDBJ databases">
        <title>Draft genome sequence of Caloranaerobacter sp. H53214.</title>
        <authorList>
            <person name="Jiang L.J."/>
            <person name="Shao Z.Z."/>
            <person name="Long M.N."/>
        </authorList>
    </citation>
    <scope>NUCLEOTIDE SEQUENCE [LARGE SCALE GENOMIC DNA]</scope>
    <source>
        <strain evidence="6">H53214</strain>
    </source>
</reference>